<accession>A0ABT2PTG1</accession>
<evidence type="ECO:0000313" key="2">
    <source>
        <dbReference type="Proteomes" id="UP001525968"/>
    </source>
</evidence>
<dbReference type="Proteomes" id="UP001525968">
    <property type="component" value="Unassembled WGS sequence"/>
</dbReference>
<proteinExistence type="predicted"/>
<reference evidence="1 2" key="1">
    <citation type="submission" date="2022-09" db="EMBL/GenBank/DDBJ databases">
        <title>Draft genome of isolate Be4.</title>
        <authorList>
            <person name="Sanchez-Castro I."/>
            <person name="Martinez-Rodriguez P."/>
            <person name="Descostes M."/>
            <person name="Merroun M."/>
        </authorList>
    </citation>
    <scope>NUCLEOTIDE SEQUENCE [LARGE SCALE GENOMIC DNA]</scope>
    <source>
        <strain evidence="1 2">Be4</strain>
    </source>
</reference>
<sequence length="130" mass="13496">MSWLRSSSSLVLPARQVRLVRATLIAWLLVLAAGLLAPWAQARSLESVCSGAGPARWILGPQADGLAHAMHGLDCPLCMPQMAAPPAAAPAPVAALPRVTRPRRLSSVAWVAAPSACPPPARGPPHLVVV</sequence>
<organism evidence="1 2">
    <name type="scientific">Acidovorax bellezanensis</name>
    <dbReference type="NCBI Taxonomy" id="2976702"/>
    <lineage>
        <taxon>Bacteria</taxon>
        <taxon>Pseudomonadati</taxon>
        <taxon>Pseudomonadota</taxon>
        <taxon>Betaproteobacteria</taxon>
        <taxon>Burkholderiales</taxon>
        <taxon>Comamonadaceae</taxon>
        <taxon>Acidovorax</taxon>
    </lineage>
</organism>
<evidence type="ECO:0000313" key="1">
    <source>
        <dbReference type="EMBL" id="MCT9812567.1"/>
    </source>
</evidence>
<name>A0ABT2PTG1_9BURK</name>
<protein>
    <recommendedName>
        <fullName evidence="3">DUF2946 domain-containing protein</fullName>
    </recommendedName>
</protein>
<evidence type="ECO:0008006" key="3">
    <source>
        <dbReference type="Google" id="ProtNLM"/>
    </source>
</evidence>
<comment type="caution">
    <text evidence="1">The sequence shown here is derived from an EMBL/GenBank/DDBJ whole genome shotgun (WGS) entry which is preliminary data.</text>
</comment>
<keyword evidence="2" id="KW-1185">Reference proteome</keyword>
<gene>
    <name evidence="1" type="ORF">N0K08_18200</name>
</gene>
<dbReference type="EMBL" id="JAODYH010000010">
    <property type="protein sequence ID" value="MCT9812567.1"/>
    <property type="molecule type" value="Genomic_DNA"/>
</dbReference>
<dbReference type="RefSeq" id="WP_261501814.1">
    <property type="nucleotide sequence ID" value="NZ_JAODYH010000010.1"/>
</dbReference>